<dbReference type="AlphaFoldDB" id="A0A485M314"/>
<dbReference type="GO" id="GO:0016783">
    <property type="term" value="F:sulfurtransferase activity"/>
    <property type="evidence" value="ECO:0007669"/>
    <property type="project" value="InterPro"/>
</dbReference>
<proteinExistence type="predicted"/>
<gene>
    <name evidence="1" type="ORF">SCFA_2880002</name>
</gene>
<dbReference type="InterPro" id="IPR052188">
    <property type="entry name" value="Ni-pincer_cofactor_biosynth"/>
</dbReference>
<dbReference type="PANTHER" id="PTHR43169:SF2">
    <property type="entry name" value="NAD_GMP SYNTHASE DOMAIN-CONTAINING PROTEIN"/>
    <property type="match status" value="1"/>
</dbReference>
<organism evidence="1">
    <name type="scientific">anaerobic digester metagenome</name>
    <dbReference type="NCBI Taxonomy" id="1263854"/>
    <lineage>
        <taxon>unclassified sequences</taxon>
        <taxon>metagenomes</taxon>
        <taxon>ecological metagenomes</taxon>
    </lineage>
</organism>
<dbReference type="NCBIfam" id="TIGR00268">
    <property type="entry name" value="ATP-dependent sacrificial sulfur transferase LarE"/>
    <property type="match status" value="1"/>
</dbReference>
<accession>A0A485M314</accession>
<dbReference type="SUPFAM" id="SSF52402">
    <property type="entry name" value="Adenine nucleotide alpha hydrolases-like"/>
    <property type="match status" value="1"/>
</dbReference>
<name>A0A485M314_9ZZZZ</name>
<protein>
    <recommendedName>
        <fullName evidence="2">ATP-dependent sacrificial sulfur transferase LarE</fullName>
    </recommendedName>
</protein>
<dbReference type="PANTHER" id="PTHR43169">
    <property type="entry name" value="EXSB FAMILY PROTEIN"/>
    <property type="match status" value="1"/>
</dbReference>
<evidence type="ECO:0008006" key="2">
    <source>
        <dbReference type="Google" id="ProtNLM"/>
    </source>
</evidence>
<dbReference type="PIRSF" id="PIRSF006661">
    <property type="entry name" value="PP-lp_UCP006661"/>
    <property type="match status" value="1"/>
</dbReference>
<dbReference type="InterPro" id="IPR005232">
    <property type="entry name" value="LarE"/>
</dbReference>
<reference evidence="1" key="1">
    <citation type="submission" date="2019-03" db="EMBL/GenBank/DDBJ databases">
        <authorList>
            <person name="Hao L."/>
        </authorList>
    </citation>
    <scope>NUCLEOTIDE SEQUENCE</scope>
</reference>
<dbReference type="InterPro" id="IPR014729">
    <property type="entry name" value="Rossmann-like_a/b/a_fold"/>
</dbReference>
<evidence type="ECO:0000313" key="1">
    <source>
        <dbReference type="EMBL" id="VFU15181.1"/>
    </source>
</evidence>
<dbReference type="EMBL" id="CAADRN010000210">
    <property type="protein sequence ID" value="VFU15181.1"/>
    <property type="molecule type" value="Genomic_DNA"/>
</dbReference>
<dbReference type="Gene3D" id="3.40.50.620">
    <property type="entry name" value="HUPs"/>
    <property type="match status" value="1"/>
</dbReference>
<sequence>MMPERIKKVNILKGIIKGYKSVLVAFSGGVDSTLLLKVAHDVLGERVLAATAVSEIFPPGESEYASALARLIGSKHLVFETSGLQSPAFAGNPPDRCYHCKREIYAELLKIARERELDYVVDGANADDVGDYRPGLRAGVEMGIKTPLLEAGLTKEEIRAVSRELGLPTADKPANPCLASRFPYGTAITGEGLKQVGEAEEALREMGFAGVRVRHHANLARIEVSPGSMPAVLEKSRSIVLKFREIGYTYVTLDLQGYRTGSMNEMLEI</sequence>
<dbReference type="CDD" id="cd01990">
    <property type="entry name" value="LarE-like"/>
    <property type="match status" value="1"/>
</dbReference>